<gene>
    <name evidence="12" type="ORF">IFE08_05450</name>
</gene>
<dbReference type="FunFam" id="3.40.50.300:FF:000221">
    <property type="entry name" value="Multidrug ABC transporter ATP-binding protein"/>
    <property type="match status" value="1"/>
</dbReference>
<keyword evidence="5" id="KW-0547">Nucleotide-binding</keyword>
<evidence type="ECO:0000256" key="2">
    <source>
        <dbReference type="ARBA" id="ARBA00022448"/>
    </source>
</evidence>
<evidence type="ECO:0000256" key="5">
    <source>
        <dbReference type="ARBA" id="ARBA00022741"/>
    </source>
</evidence>
<feature type="transmembrane region" description="Helical" evidence="9">
    <location>
        <begin position="242"/>
        <end position="261"/>
    </location>
</feature>
<feature type="domain" description="ABC transporter" evidence="10">
    <location>
        <begin position="330"/>
        <end position="564"/>
    </location>
</feature>
<organism evidence="12 13">
    <name type="scientific">Treponema pedis</name>
    <dbReference type="NCBI Taxonomy" id="409322"/>
    <lineage>
        <taxon>Bacteria</taxon>
        <taxon>Pseudomonadati</taxon>
        <taxon>Spirochaetota</taxon>
        <taxon>Spirochaetia</taxon>
        <taxon>Spirochaetales</taxon>
        <taxon>Treponemataceae</taxon>
        <taxon>Treponema</taxon>
    </lineage>
</organism>
<name>A0A7S7AXC1_9SPIR</name>
<feature type="transmembrane region" description="Helical" evidence="9">
    <location>
        <begin position="149"/>
        <end position="170"/>
    </location>
</feature>
<keyword evidence="6 12" id="KW-0067">ATP-binding</keyword>
<evidence type="ECO:0000256" key="8">
    <source>
        <dbReference type="ARBA" id="ARBA00023136"/>
    </source>
</evidence>
<dbReference type="GO" id="GO:0016887">
    <property type="term" value="F:ATP hydrolysis activity"/>
    <property type="evidence" value="ECO:0007669"/>
    <property type="project" value="InterPro"/>
</dbReference>
<feature type="transmembrane region" description="Helical" evidence="9">
    <location>
        <begin position="20"/>
        <end position="47"/>
    </location>
</feature>
<proteinExistence type="predicted"/>
<dbReference type="InterPro" id="IPR011527">
    <property type="entry name" value="ABC1_TM_dom"/>
</dbReference>
<comment type="subcellular location">
    <subcellularLocation>
        <location evidence="1">Cell membrane</location>
        <topology evidence="1">Multi-pass membrane protein</topology>
    </subcellularLocation>
</comment>
<keyword evidence="8 9" id="KW-0472">Membrane</keyword>
<evidence type="ECO:0000256" key="6">
    <source>
        <dbReference type="ARBA" id="ARBA00022840"/>
    </source>
</evidence>
<dbReference type="PROSITE" id="PS50929">
    <property type="entry name" value="ABC_TM1F"/>
    <property type="match status" value="1"/>
</dbReference>
<dbReference type="EMBL" id="CP061839">
    <property type="protein sequence ID" value="QOW61807.1"/>
    <property type="molecule type" value="Genomic_DNA"/>
</dbReference>
<keyword evidence="3" id="KW-1003">Cell membrane</keyword>
<dbReference type="GO" id="GO:0005524">
    <property type="term" value="F:ATP binding"/>
    <property type="evidence" value="ECO:0007669"/>
    <property type="project" value="UniProtKB-KW"/>
</dbReference>
<dbReference type="Gene3D" id="3.40.50.300">
    <property type="entry name" value="P-loop containing nucleotide triphosphate hydrolases"/>
    <property type="match status" value="1"/>
</dbReference>
<protein>
    <submittedName>
        <fullName evidence="12">ABC transporter ATP-binding protein</fullName>
    </submittedName>
</protein>
<dbReference type="InterPro" id="IPR003593">
    <property type="entry name" value="AAA+_ATPase"/>
</dbReference>
<feature type="transmembrane region" description="Helical" evidence="9">
    <location>
        <begin position="53"/>
        <end position="70"/>
    </location>
</feature>
<dbReference type="InterPro" id="IPR039421">
    <property type="entry name" value="Type_1_exporter"/>
</dbReference>
<dbReference type="PROSITE" id="PS50893">
    <property type="entry name" value="ABC_TRANSPORTER_2"/>
    <property type="match status" value="1"/>
</dbReference>
<evidence type="ECO:0000256" key="3">
    <source>
        <dbReference type="ARBA" id="ARBA00022475"/>
    </source>
</evidence>
<evidence type="ECO:0000256" key="4">
    <source>
        <dbReference type="ARBA" id="ARBA00022692"/>
    </source>
</evidence>
<dbReference type="Pfam" id="PF00005">
    <property type="entry name" value="ABC_tran"/>
    <property type="match status" value="1"/>
</dbReference>
<feature type="transmembrane region" description="Helical" evidence="9">
    <location>
        <begin position="273"/>
        <end position="291"/>
    </location>
</feature>
<dbReference type="SMART" id="SM00382">
    <property type="entry name" value="AAA"/>
    <property type="match status" value="1"/>
</dbReference>
<reference evidence="12 13" key="1">
    <citation type="submission" date="2020-09" db="EMBL/GenBank/DDBJ databases">
        <title>Characterization of Treponema spp. from bovine digital dermatitis in Korea.</title>
        <authorList>
            <person name="Espiritu H.M."/>
            <person name="Cho Y.I."/>
            <person name="Mamuad L."/>
        </authorList>
    </citation>
    <scope>NUCLEOTIDE SEQUENCE [LARGE SCALE GENOMIC DNA]</scope>
    <source>
        <strain evidence="12 13">KS1</strain>
    </source>
</reference>
<feature type="transmembrane region" description="Helical" evidence="9">
    <location>
        <begin position="124"/>
        <end position="143"/>
    </location>
</feature>
<dbReference type="PANTHER" id="PTHR24221">
    <property type="entry name" value="ATP-BINDING CASSETTE SUB-FAMILY B"/>
    <property type="match status" value="1"/>
</dbReference>
<sequence>MLINIILLRLVWRIKKEMFLLSILTFLFGIASICQAFMISKMINAIILKTTDVRYYAVFFFFTLVSQILLKYSINYFTVKTESNIKENLRCRAYDHLYSLGLQHLNEERTGKLNLIFLDRIEALAYYYSIYIPNLLNVFFVSIGCTVYIAYFNFSVAVIALLGILGVLFVPSLTYKYLWSTGVDVWKEYEQFSAEFLDNIQGMETLKNLKACEIRKQRMKDISKKIHKKTMNNMKITTVENFLFEMSANLGSIISIAYSAYLSLKGVLNIQDVVVILFLIRSCFSPVYALMNAWHLGYHGLTASAALQSFFEEKKSHWRTAFTAHQKECLKVKNLSFSYYEGQSVLKNIELEVEVGKIHALIGKSGDGKSTLASVIAGLYPYTEGSVEFLGVGLSESTVDMWRDKIGAVWQHPYIFHGTLRENLLFAKADATERDLMEAVQLSNLSEVVAKLPQGLDSSLGENGNVLSGGEKQRVAIARCFLKNAELLILDEATSNLDEKNQQAIQESMERLVRGKTTLIIAHRLSTIKNADCCHILKNGEIIAEGTYEELLNSCPEFKNMAESQQGGLYETK</sequence>
<dbReference type="InterPro" id="IPR027417">
    <property type="entry name" value="P-loop_NTPase"/>
</dbReference>
<dbReference type="PROSITE" id="PS00211">
    <property type="entry name" value="ABC_TRANSPORTER_1"/>
    <property type="match status" value="1"/>
</dbReference>
<keyword evidence="7 9" id="KW-1133">Transmembrane helix</keyword>
<keyword evidence="4 9" id="KW-0812">Transmembrane</keyword>
<dbReference type="GO" id="GO:0140359">
    <property type="term" value="F:ABC-type transporter activity"/>
    <property type="evidence" value="ECO:0007669"/>
    <property type="project" value="InterPro"/>
</dbReference>
<evidence type="ECO:0000313" key="12">
    <source>
        <dbReference type="EMBL" id="QOW61807.1"/>
    </source>
</evidence>
<dbReference type="Pfam" id="PF00664">
    <property type="entry name" value="ABC_membrane"/>
    <property type="match status" value="1"/>
</dbReference>
<dbReference type="GO" id="GO:0005886">
    <property type="term" value="C:plasma membrane"/>
    <property type="evidence" value="ECO:0007669"/>
    <property type="project" value="UniProtKB-SubCell"/>
</dbReference>
<dbReference type="InterPro" id="IPR036640">
    <property type="entry name" value="ABC1_TM_sf"/>
</dbReference>
<evidence type="ECO:0000256" key="9">
    <source>
        <dbReference type="SAM" id="Phobius"/>
    </source>
</evidence>
<dbReference type="Proteomes" id="UP000593915">
    <property type="component" value="Chromosome"/>
</dbReference>
<dbReference type="AlphaFoldDB" id="A0A7S7AXC1"/>
<evidence type="ECO:0000313" key="13">
    <source>
        <dbReference type="Proteomes" id="UP000593915"/>
    </source>
</evidence>
<dbReference type="PANTHER" id="PTHR24221:SF654">
    <property type="entry name" value="ATP-BINDING CASSETTE SUB-FAMILY B MEMBER 6"/>
    <property type="match status" value="1"/>
</dbReference>
<dbReference type="Gene3D" id="1.20.1560.10">
    <property type="entry name" value="ABC transporter type 1, transmembrane domain"/>
    <property type="match status" value="1"/>
</dbReference>
<dbReference type="RefSeq" id="WP_194077337.1">
    <property type="nucleotide sequence ID" value="NZ_CP061839.1"/>
</dbReference>
<feature type="domain" description="ABC transmembrane type-1" evidence="11">
    <location>
        <begin position="19"/>
        <end position="295"/>
    </location>
</feature>
<evidence type="ECO:0000256" key="1">
    <source>
        <dbReference type="ARBA" id="ARBA00004651"/>
    </source>
</evidence>
<evidence type="ECO:0000256" key="7">
    <source>
        <dbReference type="ARBA" id="ARBA00022989"/>
    </source>
</evidence>
<evidence type="ECO:0000259" key="10">
    <source>
        <dbReference type="PROSITE" id="PS50893"/>
    </source>
</evidence>
<dbReference type="InterPro" id="IPR017871">
    <property type="entry name" value="ABC_transporter-like_CS"/>
</dbReference>
<accession>A0A7S7AXC1</accession>
<dbReference type="SUPFAM" id="SSF52540">
    <property type="entry name" value="P-loop containing nucleoside triphosphate hydrolases"/>
    <property type="match status" value="1"/>
</dbReference>
<dbReference type="InterPro" id="IPR003439">
    <property type="entry name" value="ABC_transporter-like_ATP-bd"/>
</dbReference>
<evidence type="ECO:0000259" key="11">
    <source>
        <dbReference type="PROSITE" id="PS50929"/>
    </source>
</evidence>
<dbReference type="SUPFAM" id="SSF90123">
    <property type="entry name" value="ABC transporter transmembrane region"/>
    <property type="match status" value="1"/>
</dbReference>
<keyword evidence="2" id="KW-0813">Transport</keyword>